<evidence type="ECO:0000313" key="2">
    <source>
        <dbReference type="Proteomes" id="UP001596105"/>
    </source>
</evidence>
<dbReference type="EMBL" id="JBHSMH010000004">
    <property type="protein sequence ID" value="MFC5467420.1"/>
    <property type="molecule type" value="Genomic_DNA"/>
</dbReference>
<dbReference type="Proteomes" id="UP001596105">
    <property type="component" value="Unassembled WGS sequence"/>
</dbReference>
<organism evidence="1 2">
    <name type="scientific">Cohnella suwonensis</name>
    <dbReference type="NCBI Taxonomy" id="696072"/>
    <lineage>
        <taxon>Bacteria</taxon>
        <taxon>Bacillati</taxon>
        <taxon>Bacillota</taxon>
        <taxon>Bacilli</taxon>
        <taxon>Bacillales</taxon>
        <taxon>Paenibacillaceae</taxon>
        <taxon>Cohnella</taxon>
    </lineage>
</organism>
<dbReference type="RefSeq" id="WP_209747249.1">
    <property type="nucleotide sequence ID" value="NZ_JBHSMH010000004.1"/>
</dbReference>
<sequence length="273" mass="32008">MKRYRVLHMSFDTRATILNTQIEENWEEDTASLWKENKKTITQGLFHEYGGINFEAKLAYFKEFGPMPFSIIAYHNNFFKNIRDSYVIGSFYPALTAACSLGERILNQLILSLREDFKATPQYKDVYSKKSFDNWDKVIATLESWNVLLAEVVTLFFELKDLRNFSIHFNPETDRLDKELALKAITLLKEIISLQFGIGNQPWFIHSIPGVIYVKKEAEEWPFVKKVIIPNCVLVGYLHKLEHDGSWFKVVDDHEYDDREVTDDEFKELLASR</sequence>
<name>A0ABW0LNE9_9BACL</name>
<proteinExistence type="predicted"/>
<evidence type="ECO:0000313" key="1">
    <source>
        <dbReference type="EMBL" id="MFC5467420.1"/>
    </source>
</evidence>
<reference evidence="2" key="1">
    <citation type="journal article" date="2019" name="Int. J. Syst. Evol. Microbiol.">
        <title>The Global Catalogue of Microorganisms (GCM) 10K type strain sequencing project: providing services to taxonomists for standard genome sequencing and annotation.</title>
        <authorList>
            <consortium name="The Broad Institute Genomics Platform"/>
            <consortium name="The Broad Institute Genome Sequencing Center for Infectious Disease"/>
            <person name="Wu L."/>
            <person name="Ma J."/>
        </authorList>
    </citation>
    <scope>NUCLEOTIDE SEQUENCE [LARGE SCALE GENOMIC DNA]</scope>
    <source>
        <strain evidence="2">CCUG 57113</strain>
    </source>
</reference>
<gene>
    <name evidence="1" type="ORF">ACFPPD_01735</name>
</gene>
<comment type="caution">
    <text evidence="1">The sequence shown here is derived from an EMBL/GenBank/DDBJ whole genome shotgun (WGS) entry which is preliminary data.</text>
</comment>
<accession>A0ABW0LNE9</accession>
<protein>
    <submittedName>
        <fullName evidence="1">Uncharacterized protein</fullName>
    </submittedName>
</protein>
<keyword evidence="2" id="KW-1185">Reference proteome</keyword>